<feature type="region of interest" description="Disordered" evidence="1">
    <location>
        <begin position="1"/>
        <end position="33"/>
    </location>
</feature>
<comment type="caution">
    <text evidence="2">The sequence shown here is derived from an EMBL/GenBank/DDBJ whole genome shotgun (WGS) entry which is preliminary data.</text>
</comment>
<keyword evidence="2" id="KW-0560">Oxidoreductase</keyword>
<evidence type="ECO:0000313" key="2">
    <source>
        <dbReference type="EMBL" id="MBB4286266.1"/>
    </source>
</evidence>
<dbReference type="Proteomes" id="UP000555728">
    <property type="component" value="Unassembled WGS sequence"/>
</dbReference>
<dbReference type="AlphaFoldDB" id="A0A7W6RZU5"/>
<keyword evidence="3" id="KW-1185">Reference proteome</keyword>
<reference evidence="2 3" key="1">
    <citation type="submission" date="2020-08" db="EMBL/GenBank/DDBJ databases">
        <title>Genome sequencing of Purple Non-Sulfur Bacteria from various extreme environments.</title>
        <authorList>
            <person name="Mayer M."/>
        </authorList>
    </citation>
    <scope>NUCLEOTIDE SEQUENCE [LARGE SCALE GENOMIC DNA]</scope>
    <source>
        <strain evidence="2 3">JA135</strain>
    </source>
</reference>
<dbReference type="RefSeq" id="WP_184434907.1">
    <property type="nucleotide sequence ID" value="NZ_JACIGI010000014.1"/>
</dbReference>
<dbReference type="InterPro" id="IPR027266">
    <property type="entry name" value="TrmE/GcvT-like"/>
</dbReference>
<evidence type="ECO:0000256" key="1">
    <source>
        <dbReference type="SAM" id="MobiDB-lite"/>
    </source>
</evidence>
<name>A0A7W6RZU5_9PROT</name>
<gene>
    <name evidence="2" type="ORF">GGD88_001993</name>
</gene>
<dbReference type="EC" id="1.5.3.1" evidence="2"/>
<sequence>MDTPTLPAALLEPSDPAAGPTAGFGAPGGPGGRWESPLYPLERAMAAASGPLVTLSSTLPRTALTLRATEGLLPEIGRLYGVTPPTTPNTWTASADGRRLALWLGPDEWLLVAPDGTAPALEAAIRETRANDGWLGVTDTSHTYTTLVLTGPRARLVLSKGCTLDLHPRAIGAGACVQTLLARTRVLLRFTDDGPDRADAIEVWVRNSFARYTVAWLLDAMTGIAAEPGDF</sequence>
<dbReference type="Gene3D" id="3.30.1360.120">
    <property type="entry name" value="Probable tRNA modification gtpase trme, domain 1"/>
    <property type="match status" value="1"/>
</dbReference>
<accession>A0A7W6RZU5</accession>
<dbReference type="GO" id="GO:0008115">
    <property type="term" value="F:sarcosine oxidase activity"/>
    <property type="evidence" value="ECO:0007669"/>
    <property type="project" value="UniProtKB-EC"/>
</dbReference>
<dbReference type="Pfam" id="PF04268">
    <property type="entry name" value="SoxG"/>
    <property type="match status" value="1"/>
</dbReference>
<protein>
    <submittedName>
        <fullName evidence="2">Sarcosine oxidase subunit gamma</fullName>
        <ecNumber evidence="2">1.5.3.1</ecNumber>
    </submittedName>
</protein>
<proteinExistence type="predicted"/>
<dbReference type="EMBL" id="JACIGI010000014">
    <property type="protein sequence ID" value="MBB4286266.1"/>
    <property type="molecule type" value="Genomic_DNA"/>
</dbReference>
<dbReference type="SUPFAM" id="SSF103025">
    <property type="entry name" value="Folate-binding domain"/>
    <property type="match status" value="1"/>
</dbReference>
<dbReference type="Gene3D" id="3.30.70.1520">
    <property type="entry name" value="Heterotetrameric sarcosine oxidase"/>
    <property type="match status" value="1"/>
</dbReference>
<evidence type="ECO:0000313" key="3">
    <source>
        <dbReference type="Proteomes" id="UP000555728"/>
    </source>
</evidence>
<organism evidence="2 3">
    <name type="scientific">Roseospira goensis</name>
    <dbReference type="NCBI Taxonomy" id="391922"/>
    <lineage>
        <taxon>Bacteria</taxon>
        <taxon>Pseudomonadati</taxon>
        <taxon>Pseudomonadota</taxon>
        <taxon>Alphaproteobacteria</taxon>
        <taxon>Rhodospirillales</taxon>
        <taxon>Rhodospirillaceae</taxon>
        <taxon>Roseospira</taxon>
    </lineage>
</organism>
<dbReference type="InterPro" id="IPR007375">
    <property type="entry name" value="SoxG"/>
</dbReference>